<dbReference type="AlphaFoldDB" id="A0A9X2FLV4"/>
<keyword evidence="2" id="KW-1185">Reference proteome</keyword>
<organism evidence="1 2">
    <name type="scientific">Ligilactobacillus ubinensis</name>
    <dbReference type="NCBI Taxonomy" id="2876789"/>
    <lineage>
        <taxon>Bacteria</taxon>
        <taxon>Bacillati</taxon>
        <taxon>Bacillota</taxon>
        <taxon>Bacilli</taxon>
        <taxon>Lactobacillales</taxon>
        <taxon>Lactobacillaceae</taxon>
        <taxon>Ligilactobacillus</taxon>
    </lineage>
</organism>
<gene>
    <name evidence="1" type="ORF">LB941_11985</name>
</gene>
<evidence type="ECO:0008006" key="3">
    <source>
        <dbReference type="Google" id="ProtNLM"/>
    </source>
</evidence>
<name>A0A9X2FLV4_9LACO</name>
<accession>A0A9X2FLV4</accession>
<sequence>MDRELNIYSNSKIYVLCPANNKTGGTELLHQLVFELNKMGRTAYIVYYFEGSSDNKNPTPTEFRKYIKNYKFLTDVLDIKENVLVLPEVCIGKNRKFKNIQKCVWWLSVDNYEIMKGKLNRFKKYGVRSFIKHILLNDYFNDEDLKKIHMHLYQSYFAKEFLIKKGISERSTKYLSDYINDVYFERDSVSKSREDIVIYNPKKGFEYTRYLIKNAPEIKFIPIVNMSSVQVRDLMSRAKIYIDFGNHPGKDRIPREAAISGCCIITNKRGSARFHDDVPIEDKYKFDDSFENIPYIISTIHECIKNYNVEIENFSKYRDFINKEKIYFKKCIKEIF</sequence>
<reference evidence="1 2" key="1">
    <citation type="journal article" date="2023" name="Int. J. Syst. Evol. Microbiol.">
        <title>Ligilactobacillus ubinensis sp. nov., a novel species isolated from the wild ferment of a durian fruit (Durio zibethinus).</title>
        <authorList>
            <person name="Heng Y.C."/>
            <person name="Menon N."/>
            <person name="Chen B."/>
            <person name="Loo B.Z.L."/>
            <person name="Wong G.W.J."/>
            <person name="Lim A.C.H."/>
            <person name="Silvaraju S."/>
            <person name="Kittelmann S."/>
        </authorList>
    </citation>
    <scope>NUCLEOTIDE SEQUENCE [LARGE SCALE GENOMIC DNA]</scope>
    <source>
        <strain evidence="1 2">WILCCON 0076</strain>
    </source>
</reference>
<evidence type="ECO:0000313" key="1">
    <source>
        <dbReference type="EMBL" id="MCP0888049.1"/>
    </source>
</evidence>
<proteinExistence type="predicted"/>
<dbReference type="RefSeq" id="WP_253362219.1">
    <property type="nucleotide sequence ID" value="NZ_JAIULA010000036.1"/>
</dbReference>
<dbReference type="Proteomes" id="UP001139006">
    <property type="component" value="Unassembled WGS sequence"/>
</dbReference>
<protein>
    <recommendedName>
        <fullName evidence="3">Glycosyltransferase</fullName>
    </recommendedName>
</protein>
<evidence type="ECO:0000313" key="2">
    <source>
        <dbReference type="Proteomes" id="UP001139006"/>
    </source>
</evidence>
<comment type="caution">
    <text evidence="1">The sequence shown here is derived from an EMBL/GenBank/DDBJ whole genome shotgun (WGS) entry which is preliminary data.</text>
</comment>
<dbReference type="EMBL" id="JAIULA010000036">
    <property type="protein sequence ID" value="MCP0888049.1"/>
    <property type="molecule type" value="Genomic_DNA"/>
</dbReference>